<feature type="domain" description="HhH-GPD" evidence="8">
    <location>
        <begin position="90"/>
        <end position="227"/>
    </location>
</feature>
<dbReference type="PANTHER" id="PTHR10359:SF18">
    <property type="entry name" value="ENDONUCLEASE III"/>
    <property type="match status" value="1"/>
</dbReference>
<dbReference type="AlphaFoldDB" id="A3MX73"/>
<keyword evidence="1" id="KW-0004">4Fe-4S</keyword>
<dbReference type="SUPFAM" id="SSF48150">
    <property type="entry name" value="DNA-glycosylase"/>
    <property type="match status" value="1"/>
</dbReference>
<dbReference type="STRING" id="410359.Pcal_1823"/>
<accession>A3MX73</accession>
<dbReference type="RefSeq" id="WP_011850498.1">
    <property type="nucleotide sequence ID" value="NC_009073.1"/>
</dbReference>
<evidence type="ECO:0000313" key="10">
    <source>
        <dbReference type="Proteomes" id="UP000001431"/>
    </source>
</evidence>
<proteinExistence type="predicted"/>
<evidence type="ECO:0000313" key="9">
    <source>
        <dbReference type="EMBL" id="ABO09240.1"/>
    </source>
</evidence>
<keyword evidence="4" id="KW-0378">Hydrolase</keyword>
<evidence type="ECO:0000256" key="6">
    <source>
        <dbReference type="ARBA" id="ARBA00023014"/>
    </source>
</evidence>
<keyword evidence="6" id="KW-0411">Iron-sulfur</keyword>
<evidence type="ECO:0000256" key="5">
    <source>
        <dbReference type="ARBA" id="ARBA00023004"/>
    </source>
</evidence>
<keyword evidence="7" id="KW-0326">Glycosidase</keyword>
<keyword evidence="2" id="KW-0479">Metal-binding</keyword>
<dbReference type="PANTHER" id="PTHR10359">
    <property type="entry name" value="A/G-SPECIFIC ADENINE GLYCOSYLASE/ENDONUCLEASE III"/>
    <property type="match status" value="1"/>
</dbReference>
<keyword evidence="3" id="KW-0227">DNA damage</keyword>
<reference evidence="9" key="1">
    <citation type="submission" date="2007-02" db="EMBL/GenBank/DDBJ databases">
        <title>Complete sequence of Pyrobaculum calidifontis JCM 11548.</title>
        <authorList>
            <consortium name="US DOE Joint Genome Institute"/>
            <person name="Copeland A."/>
            <person name="Lucas S."/>
            <person name="Lapidus A."/>
            <person name="Barry K."/>
            <person name="Glavina del Rio T."/>
            <person name="Dalin E."/>
            <person name="Tice H."/>
            <person name="Pitluck S."/>
            <person name="Chain P."/>
            <person name="Malfatti S."/>
            <person name="Shin M."/>
            <person name="Vergez L."/>
            <person name="Schmutz J."/>
            <person name="Larimer F."/>
            <person name="Land M."/>
            <person name="Hauser L."/>
            <person name="Kyrpides N."/>
            <person name="Mikhailova N."/>
            <person name="Cozen A.E."/>
            <person name="Fitz-Gibbon S.T."/>
            <person name="House C.H."/>
            <person name="Saltikov C."/>
            <person name="Lowe T.M."/>
            <person name="Richardson P."/>
        </authorList>
    </citation>
    <scope>NUCLEOTIDE SEQUENCE [LARGE SCALE GENOMIC DNA]</scope>
    <source>
        <strain evidence="9">JCM 11548</strain>
    </source>
</reference>
<evidence type="ECO:0000256" key="2">
    <source>
        <dbReference type="ARBA" id="ARBA00022723"/>
    </source>
</evidence>
<dbReference type="EMBL" id="CP000561">
    <property type="protein sequence ID" value="ABO09240.1"/>
    <property type="molecule type" value="Genomic_DNA"/>
</dbReference>
<evidence type="ECO:0000259" key="8">
    <source>
        <dbReference type="SMART" id="SM00478"/>
    </source>
</evidence>
<dbReference type="Proteomes" id="UP000001431">
    <property type="component" value="Chromosome"/>
</dbReference>
<dbReference type="KEGG" id="pcl:Pcal_1823"/>
<dbReference type="HOGENOM" id="CLU_1127125_0_0_2"/>
<name>A3MX73_PYRCJ</name>
<dbReference type="GO" id="GO:0019104">
    <property type="term" value="F:DNA N-glycosylase activity"/>
    <property type="evidence" value="ECO:0007669"/>
    <property type="project" value="TreeGrafter"/>
</dbReference>
<evidence type="ECO:0000256" key="3">
    <source>
        <dbReference type="ARBA" id="ARBA00022763"/>
    </source>
</evidence>
<dbReference type="GO" id="GO:0046872">
    <property type="term" value="F:metal ion binding"/>
    <property type="evidence" value="ECO:0007669"/>
    <property type="project" value="UniProtKB-KW"/>
</dbReference>
<dbReference type="GeneID" id="4910135"/>
<dbReference type="GO" id="GO:0051539">
    <property type="term" value="F:4 iron, 4 sulfur cluster binding"/>
    <property type="evidence" value="ECO:0007669"/>
    <property type="project" value="UniProtKB-KW"/>
</dbReference>
<dbReference type="GO" id="GO:0006285">
    <property type="term" value="P:base-excision repair, AP site formation"/>
    <property type="evidence" value="ECO:0007669"/>
    <property type="project" value="TreeGrafter"/>
</dbReference>
<gene>
    <name evidence="9" type="ordered locus">Pcal_1823</name>
</gene>
<sequence>MNCLDLTLYPSLVLALLDGNYVKKFGVKKGVWAGDDIYMSGRWYSPWRYVNEVDRAAADYIQPLLEEYGDCVGISTSPGDEDLLFVVAFLTQNTNYHVNVLRWANALFSKSEDIRAAAANAPKVGRSYQLAKLPDAVADYIRLGKPKDRPTLLKIKGVGPKVADLYLLYTGDATAAPVDKHFTRIAPRLGLKGEPPRAEYCRRYECGNCPLADRCLRYRAYAAFGRLAGWVQTMSYLIDKGLAAPTRGAPRR</sequence>
<evidence type="ECO:0000256" key="4">
    <source>
        <dbReference type="ARBA" id="ARBA00022801"/>
    </source>
</evidence>
<organism evidence="9 10">
    <name type="scientific">Pyrobaculum calidifontis (strain DSM 21063 / JCM 11548 / VA1)</name>
    <dbReference type="NCBI Taxonomy" id="410359"/>
    <lineage>
        <taxon>Archaea</taxon>
        <taxon>Thermoproteota</taxon>
        <taxon>Thermoprotei</taxon>
        <taxon>Thermoproteales</taxon>
        <taxon>Thermoproteaceae</taxon>
        <taxon>Pyrobaculum</taxon>
    </lineage>
</organism>
<evidence type="ECO:0000256" key="7">
    <source>
        <dbReference type="ARBA" id="ARBA00023295"/>
    </source>
</evidence>
<dbReference type="InterPro" id="IPR003265">
    <property type="entry name" value="HhH-GPD_domain"/>
</dbReference>
<dbReference type="Gene3D" id="1.10.340.30">
    <property type="entry name" value="Hypothetical protein, domain 2"/>
    <property type="match status" value="1"/>
</dbReference>
<evidence type="ECO:0000256" key="1">
    <source>
        <dbReference type="ARBA" id="ARBA00022485"/>
    </source>
</evidence>
<dbReference type="SMART" id="SM00478">
    <property type="entry name" value="ENDO3c"/>
    <property type="match status" value="1"/>
</dbReference>
<protein>
    <submittedName>
        <fullName evidence="9">HhH-GPD family protein</fullName>
    </submittedName>
</protein>
<keyword evidence="5" id="KW-0408">Iron</keyword>
<dbReference type="InterPro" id="IPR011257">
    <property type="entry name" value="DNA_glycosylase"/>
</dbReference>
<keyword evidence="10" id="KW-1185">Reference proteome</keyword>
<dbReference type="eggNOG" id="arCOG00465">
    <property type="taxonomic scope" value="Archaea"/>
</dbReference>
<dbReference type="OrthoDB" id="19248at2157"/>